<name>A0ABS6VSQ2_9GAMM</name>
<evidence type="ECO:0000259" key="1">
    <source>
        <dbReference type="PROSITE" id="PS51819"/>
    </source>
</evidence>
<dbReference type="InterPro" id="IPR037523">
    <property type="entry name" value="VOC_core"/>
</dbReference>
<reference evidence="2" key="1">
    <citation type="submission" date="2021-07" db="EMBL/GenBank/DDBJ databases">
        <title>Zhongshania sp. CAU 1632 isolated from seawater.</title>
        <authorList>
            <person name="Kim W."/>
        </authorList>
    </citation>
    <scope>NUCLEOTIDE SEQUENCE</scope>
    <source>
        <strain evidence="2">CAU 1632</strain>
    </source>
</reference>
<dbReference type="CDD" id="cd07252">
    <property type="entry name" value="BphC1-RGP6_N_like"/>
    <property type="match status" value="1"/>
</dbReference>
<accession>A0ABS6VSQ2</accession>
<dbReference type="Pfam" id="PF00903">
    <property type="entry name" value="Glyoxalase"/>
    <property type="match status" value="1"/>
</dbReference>
<proteinExistence type="predicted"/>
<protein>
    <submittedName>
        <fullName evidence="2">VOC family protein</fullName>
    </submittedName>
</protein>
<dbReference type="CDD" id="cd07237">
    <property type="entry name" value="BphC1-RGP6_C_like"/>
    <property type="match status" value="1"/>
</dbReference>
<evidence type="ECO:0000313" key="2">
    <source>
        <dbReference type="EMBL" id="MBW2941364.1"/>
    </source>
</evidence>
<dbReference type="Proteomes" id="UP001166291">
    <property type="component" value="Unassembled WGS sequence"/>
</dbReference>
<dbReference type="PANTHER" id="PTHR21366:SF14">
    <property type="entry name" value="GLYOXALASE DOMAIN-CONTAINING PROTEIN 5"/>
    <property type="match status" value="1"/>
</dbReference>
<dbReference type="PROSITE" id="PS51819">
    <property type="entry name" value="VOC"/>
    <property type="match status" value="2"/>
</dbReference>
<evidence type="ECO:0000313" key="3">
    <source>
        <dbReference type="Proteomes" id="UP001166291"/>
    </source>
</evidence>
<gene>
    <name evidence="2" type="ORF">KXJ70_11265</name>
</gene>
<sequence length="298" mass="33588">MTVSSLGYIGIESTNLDEWRHFATEVLGVMVNTKLGEDKLYLQIDDRAFRMVITPGNTDRFLFSGWELKDKAHYNSVIADLEVAGHQVERCGKDLADSRCVKELARTLDPDGNQLELYHGRINDYDLFNSPQGVSGFVTGNMGMGHVVLPTPSLAKCHQFYTEILGFHETDYMDVELAPSAPTKGLHFLHCDNPRHHSLALFEIGHPAGLIHMMLEVKSLDDVGYALDRCKANNIHVTASLGRHTNDRMVSFYMRSPSGFEIEFGCDGWQVDWDNFVPTSSRLQSFWGHEFNFPEALS</sequence>
<dbReference type="Pfam" id="PF22632">
    <property type="entry name" value="BphC_D1"/>
    <property type="match status" value="1"/>
</dbReference>
<dbReference type="EMBL" id="JAHWDQ010000002">
    <property type="protein sequence ID" value="MBW2941364.1"/>
    <property type="molecule type" value="Genomic_DNA"/>
</dbReference>
<dbReference type="InterPro" id="IPR050383">
    <property type="entry name" value="GlyoxalaseI/FosfomycinResist"/>
</dbReference>
<dbReference type="RefSeq" id="WP_219043599.1">
    <property type="nucleotide sequence ID" value="NZ_JAHWDQ010000002.1"/>
</dbReference>
<feature type="domain" description="VOC" evidence="1">
    <location>
        <begin position="5"/>
        <end position="120"/>
    </location>
</feature>
<feature type="domain" description="VOC" evidence="1">
    <location>
        <begin position="143"/>
        <end position="267"/>
    </location>
</feature>
<dbReference type="InterPro" id="IPR004360">
    <property type="entry name" value="Glyas_Fos-R_dOase_dom"/>
</dbReference>
<dbReference type="PANTHER" id="PTHR21366">
    <property type="entry name" value="GLYOXALASE FAMILY PROTEIN"/>
    <property type="match status" value="1"/>
</dbReference>
<comment type="caution">
    <text evidence="2">The sequence shown here is derived from an EMBL/GenBank/DDBJ whole genome shotgun (WGS) entry which is preliminary data.</text>
</comment>
<keyword evidence="3" id="KW-1185">Reference proteome</keyword>
<organism evidence="2 3">
    <name type="scientific">Zhongshania aquimaris</name>
    <dbReference type="NCBI Taxonomy" id="2857107"/>
    <lineage>
        <taxon>Bacteria</taxon>
        <taxon>Pseudomonadati</taxon>
        <taxon>Pseudomonadota</taxon>
        <taxon>Gammaproteobacteria</taxon>
        <taxon>Cellvibrionales</taxon>
        <taxon>Spongiibacteraceae</taxon>
        <taxon>Zhongshania</taxon>
    </lineage>
</organism>